<dbReference type="Proteomes" id="UP000289629">
    <property type="component" value="Chromosome"/>
</dbReference>
<dbReference type="KEGG" id="mds:MDIS_01225"/>
<protein>
    <recommendedName>
        <fullName evidence="6">Lipoprotein</fullName>
    </recommendedName>
</protein>
<reference evidence="2 4" key="1">
    <citation type="submission" date="2017-10" db="EMBL/GenBank/DDBJ databases">
        <title>Genome-wide analysis of the first isolated strain mycoplasma dispar GS01.</title>
        <authorList>
            <person name="Hao H."/>
            <person name="Chen S."/>
            <person name="Zhao P."/>
            <person name="Chu Y."/>
            <person name="Liu Y."/>
        </authorList>
    </citation>
    <scope>NUCLEOTIDE SEQUENCE [LARGE SCALE GENOMIC DNA]</scope>
    <source>
        <strain evidence="2 4">GS01</strain>
    </source>
</reference>
<accession>A0AAJ5NQ15</accession>
<evidence type="ECO:0000313" key="3">
    <source>
        <dbReference type="EMBL" id="VEU61453.1"/>
    </source>
</evidence>
<evidence type="ECO:0000313" key="5">
    <source>
        <dbReference type="Proteomes" id="UP000289629"/>
    </source>
</evidence>
<feature type="compositionally biased region" description="Basic and acidic residues" evidence="1">
    <location>
        <begin position="237"/>
        <end position="254"/>
    </location>
</feature>
<evidence type="ECO:0000256" key="1">
    <source>
        <dbReference type="SAM" id="MobiDB-lite"/>
    </source>
</evidence>
<evidence type="ECO:0000313" key="4">
    <source>
        <dbReference type="Proteomes" id="UP000224629"/>
    </source>
</evidence>
<dbReference type="PROSITE" id="PS51257">
    <property type="entry name" value="PROKAR_LIPOPROTEIN"/>
    <property type="match status" value="1"/>
</dbReference>
<dbReference type="EMBL" id="CP024161">
    <property type="protein sequence ID" value="ATP59557.1"/>
    <property type="molecule type" value="Genomic_DNA"/>
</dbReference>
<name>A0AAJ5NQ15_9BACT</name>
<proteinExistence type="predicted"/>
<evidence type="ECO:0000313" key="2">
    <source>
        <dbReference type="EMBL" id="ATP59557.1"/>
    </source>
</evidence>
<dbReference type="RefSeq" id="WP_044635280.1">
    <property type="nucleotide sequence ID" value="NZ_CP007229.1"/>
</dbReference>
<feature type="region of interest" description="Disordered" evidence="1">
    <location>
        <begin position="210"/>
        <end position="254"/>
    </location>
</feature>
<dbReference type="AlphaFoldDB" id="A0AAJ5NQ15"/>
<keyword evidence="4" id="KW-1185">Reference proteome</keyword>
<sequence>MLKKKIKNFLFLFTPVSLGFLVSCKEPEVNIDISRLFEPIFEFPEKSNTFKKQEPRSFNLYVSEVNAIKLKWFLNKPSLMNLSSEEKNRIYASKVGKYYVFDNKNRILTFENKFNANEEINPNFLKKAFKKTADSYLDVQNNFDNKEEKIVDKTNNIEIYRKISKIFDPNWRFIEMKLVKPNIISDDKKNYILINAYKVFLTDPLNFSKKTEQKQTVPNKEKKETEKTNIKKITKNQVDKKTEQKETDKNQVEKDKNWRISAPNVRPTPVFRLHWYGHTLKDPFKVELNTTENVNSEYDLQMVNDINQPESVADFNFNLDDNKPKAPDQPSEIFHSKPFIRLVSQSFLIPFDGEVSDFESDEFKFKYQFK</sequence>
<feature type="compositionally biased region" description="Basic and acidic residues" evidence="1">
    <location>
        <begin position="210"/>
        <end position="229"/>
    </location>
</feature>
<evidence type="ECO:0008006" key="6">
    <source>
        <dbReference type="Google" id="ProtNLM"/>
    </source>
</evidence>
<dbReference type="EMBL" id="LR214971">
    <property type="protein sequence ID" value="VEU61453.1"/>
    <property type="molecule type" value="Genomic_DNA"/>
</dbReference>
<reference evidence="3 5" key="2">
    <citation type="submission" date="2019-01" db="EMBL/GenBank/DDBJ databases">
        <authorList>
            <consortium name="Pathogen Informatics"/>
        </authorList>
    </citation>
    <scope>NUCLEOTIDE SEQUENCE [LARGE SCALE GENOMIC DNA]</scope>
    <source>
        <strain evidence="3 5">NCTC10125</strain>
    </source>
</reference>
<gene>
    <name evidence="2" type="ORF">CSW10_01155</name>
    <name evidence="3" type="ORF">NCTC10125_00238</name>
</gene>
<organism evidence="3 5">
    <name type="scientific">Mesomycoplasma dispar</name>
    <dbReference type="NCBI Taxonomy" id="86660"/>
    <lineage>
        <taxon>Bacteria</taxon>
        <taxon>Bacillati</taxon>
        <taxon>Mycoplasmatota</taxon>
        <taxon>Mycoplasmoidales</taxon>
        <taxon>Metamycoplasmataceae</taxon>
        <taxon>Mesomycoplasma</taxon>
    </lineage>
</organism>
<dbReference type="Proteomes" id="UP000224629">
    <property type="component" value="Chromosome"/>
</dbReference>